<protein>
    <submittedName>
        <fullName evidence="2">Uncharacterized protein</fullName>
    </submittedName>
</protein>
<dbReference type="EMBL" id="MFBA01000032">
    <property type="protein sequence ID" value="OGD85255.1"/>
    <property type="molecule type" value="Genomic_DNA"/>
</dbReference>
<evidence type="ECO:0000313" key="2">
    <source>
        <dbReference type="EMBL" id="OGD85255.1"/>
    </source>
</evidence>
<accession>A0A1F5G096</accession>
<comment type="caution">
    <text evidence="2">The sequence shown here is derived from an EMBL/GenBank/DDBJ whole genome shotgun (WGS) entry which is preliminary data.</text>
</comment>
<evidence type="ECO:0000313" key="3">
    <source>
        <dbReference type="Proteomes" id="UP000177069"/>
    </source>
</evidence>
<dbReference type="AlphaFoldDB" id="A0A1F5G096"/>
<gene>
    <name evidence="2" type="ORF">A2696_01220</name>
</gene>
<keyword evidence="1" id="KW-0472">Membrane</keyword>
<reference evidence="2 3" key="1">
    <citation type="journal article" date="2016" name="Nat. Commun.">
        <title>Thousands of microbial genomes shed light on interconnected biogeochemical processes in an aquifer system.</title>
        <authorList>
            <person name="Anantharaman K."/>
            <person name="Brown C.T."/>
            <person name="Hug L.A."/>
            <person name="Sharon I."/>
            <person name="Castelle C.J."/>
            <person name="Probst A.J."/>
            <person name="Thomas B.C."/>
            <person name="Singh A."/>
            <person name="Wilkins M.J."/>
            <person name="Karaoz U."/>
            <person name="Brodie E.L."/>
            <person name="Williams K.H."/>
            <person name="Hubbard S.S."/>
            <person name="Banfield J.F."/>
        </authorList>
    </citation>
    <scope>NUCLEOTIDE SEQUENCE [LARGE SCALE GENOMIC DNA]</scope>
</reference>
<dbReference type="Proteomes" id="UP000177069">
    <property type="component" value="Unassembled WGS sequence"/>
</dbReference>
<feature type="transmembrane region" description="Helical" evidence="1">
    <location>
        <begin position="174"/>
        <end position="197"/>
    </location>
</feature>
<sequence length="213" mass="22576">MEGGEKMQKILLTLLILVALLFPQTALAKIGVGVGLGKIQIDEELSPGGIYKLPTLPVLNTGDEAGEYKVEVTYLSDQPELLPGASWFSFTPQSFPLDAGGSQLVDVSLSLPVDVRPGNYFAFLEAHPVARGEGVTIGVAAATKLNFTVKPSGVLGAAIERIRSLLENNAPTSYIVIGVIGAVLALSFAVAVGRKYLAVQIRLKSKSTKDKER</sequence>
<proteinExistence type="predicted"/>
<keyword evidence="1" id="KW-1133">Transmembrane helix</keyword>
<evidence type="ECO:0000256" key="1">
    <source>
        <dbReference type="SAM" id="Phobius"/>
    </source>
</evidence>
<organism evidence="2 3">
    <name type="scientific">Candidatus Curtissbacteria bacterium RIFCSPHIGHO2_01_FULL_41_13</name>
    <dbReference type="NCBI Taxonomy" id="1797745"/>
    <lineage>
        <taxon>Bacteria</taxon>
        <taxon>Candidatus Curtissiibacteriota</taxon>
    </lineage>
</organism>
<keyword evidence="1" id="KW-0812">Transmembrane</keyword>
<name>A0A1F5G096_9BACT</name>